<organism evidence="2 3">
    <name type="scientific">Halorhabdus tiamatea SARL4B</name>
    <dbReference type="NCBI Taxonomy" id="1033806"/>
    <lineage>
        <taxon>Archaea</taxon>
        <taxon>Methanobacteriati</taxon>
        <taxon>Methanobacteriota</taxon>
        <taxon>Stenosarchaea group</taxon>
        <taxon>Halobacteria</taxon>
        <taxon>Halobacteriales</taxon>
        <taxon>Haloarculaceae</taxon>
        <taxon>Halorhabdus</taxon>
    </lineage>
</organism>
<dbReference type="OrthoDB" id="271889at2157"/>
<dbReference type="eggNOG" id="arCOG09042">
    <property type="taxonomic scope" value="Archaea"/>
</dbReference>
<evidence type="ECO:0000313" key="3">
    <source>
        <dbReference type="Proteomes" id="UP000003861"/>
    </source>
</evidence>
<dbReference type="PATRIC" id="fig|1033806.12.peg.57"/>
<dbReference type="HOGENOM" id="CLU_602186_0_0_2"/>
<evidence type="ECO:0000313" key="4">
    <source>
        <dbReference type="Proteomes" id="UP000015381"/>
    </source>
</evidence>
<keyword evidence="4" id="KW-1185">Reference proteome</keyword>
<dbReference type="Proteomes" id="UP000003861">
    <property type="component" value="Unassembled WGS sequence"/>
</dbReference>
<protein>
    <submittedName>
        <fullName evidence="2">Uncharacterized protein</fullName>
    </submittedName>
</protein>
<dbReference type="GeneID" id="23798604"/>
<evidence type="ECO:0000313" key="1">
    <source>
        <dbReference type="EMBL" id="CCQ32209.1"/>
    </source>
</evidence>
<gene>
    <name evidence="2" type="ORF">HLRTI_001346</name>
    <name evidence="1" type="ORF">HTIA_0058</name>
</gene>
<proteinExistence type="predicted"/>
<dbReference type="AlphaFoldDB" id="F7PI45"/>
<evidence type="ECO:0000313" key="2">
    <source>
        <dbReference type="EMBL" id="ERJ06640.1"/>
    </source>
</evidence>
<sequence length="454" mass="49364">MATIVKKTIDGAGPYLYHVEYSGGKHHWKYLGPAGAVDETPGQVPDSYDPDTEYENGPRTTLTAALDDPGLQAVASEATTDELADAIEEFSGEKDILQAVKEVTDDNRLETAIEDINGFTPDLNAEVTREQADYIEEQLGFRPFDLTLTDPENEHQDPMISLDVDDVWLTENTDLNADLLEHAVSEHTEDMYDAANDLAEYGDYPTNEAAAQERIMKDWADVVGEETIHDIKQSVTDPDTLGFALPSDVPASGDDPGRTPLTDIPYIGGKTAADIHPSDDVMAIEDLHDLSERQQELVDTDTMDGMDSLDNDIPTGIASTVPEADQDHTGDTIGRLLGLMDRRDADSNTRWSGASNVFGIDDGGEMRDSVSDSTDLSRVTNITKSEDRGDAEGYALVETENGDTAKFEDEYIEFLENAADAADTEIVGGDNVPAFVRLPDGNNLAAAARVPRDE</sequence>
<dbReference type="KEGG" id="hti:HTIA_0058"/>
<reference evidence="1 4" key="3">
    <citation type="journal article" date="2014" name="Environ. Microbiol.">
        <title>Halorhabdus tiamatea: proteogenomics and glycosidase activity measurements identify the first cultivated euryarchaeon from a deep-sea anoxic brine lake as potential polysaccharide degrader.</title>
        <authorList>
            <person name="Werner J."/>
            <person name="Ferrer M."/>
            <person name="Michel G."/>
            <person name="Mann A.J."/>
            <person name="Huang S."/>
            <person name="Juarez S."/>
            <person name="Ciordia S."/>
            <person name="Albar J.P."/>
            <person name="Alcaide M."/>
            <person name="La Cono V."/>
            <person name="Yakimov M.M."/>
            <person name="Antunes A."/>
            <person name="Taborda M."/>
            <person name="Da Costa M.S."/>
            <person name="Amann R.I."/>
            <person name="Gloeckner F.O."/>
            <person name="Golyshina O.V."/>
            <person name="Golyshin P.N."/>
            <person name="Teeling H."/>
        </authorList>
    </citation>
    <scope>NUCLEOTIDE SEQUENCE [LARGE SCALE GENOMIC DNA]</scope>
    <source>
        <strain evidence="4">SARL4B</strain>
        <strain evidence="1">Type strain: SARL4B</strain>
    </source>
</reference>
<reference evidence="2 3" key="2">
    <citation type="journal article" date="2013" name="PLoS ONE">
        <title>INDIGO - INtegrated Data Warehouse of MIcrobial GenOmes with Examples from the Red Sea Extremophiles.</title>
        <authorList>
            <person name="Alam I."/>
            <person name="Antunes A."/>
            <person name="Kamau A.A."/>
            <person name="Ba Alawi W."/>
            <person name="Kalkatawi M."/>
            <person name="Stingl U."/>
            <person name="Bajic V.B."/>
        </authorList>
    </citation>
    <scope>NUCLEOTIDE SEQUENCE [LARGE SCALE GENOMIC DNA]</scope>
    <source>
        <strain evidence="2 3">SARL4B</strain>
    </source>
</reference>
<dbReference type="EMBL" id="AFNT02000012">
    <property type="protein sequence ID" value="ERJ06640.1"/>
    <property type="molecule type" value="Genomic_DNA"/>
</dbReference>
<dbReference type="EMBL" id="HF571520">
    <property type="protein sequence ID" value="CCQ32209.1"/>
    <property type="molecule type" value="Genomic_DNA"/>
</dbReference>
<accession>F7PI45</accession>
<name>F7PI45_9EURY</name>
<reference evidence="2 3" key="1">
    <citation type="journal article" date="2011" name="J. Bacteriol.">
        <title>Genome sequence of Halorhabdus tiamatea, the first archaeon isolated from a deep-sea anoxic brine lake.</title>
        <authorList>
            <person name="Antunes A."/>
            <person name="Alam I."/>
            <person name="Bajic V.B."/>
            <person name="Stingl U."/>
        </authorList>
    </citation>
    <scope>NUCLEOTIDE SEQUENCE [LARGE SCALE GENOMIC DNA]</scope>
    <source>
        <strain evidence="2 3">SARL4B</strain>
    </source>
</reference>
<dbReference type="RefSeq" id="WP_008525216.1">
    <property type="nucleotide sequence ID" value="NC_021921.1"/>
</dbReference>
<dbReference type="Proteomes" id="UP000015381">
    <property type="component" value="Chromosome I"/>
</dbReference>